<keyword evidence="2" id="KW-1185">Reference proteome</keyword>
<gene>
    <name evidence="1" type="ORF">Pfra01_001561400</name>
</gene>
<dbReference type="Proteomes" id="UP001165121">
    <property type="component" value="Unassembled WGS sequence"/>
</dbReference>
<comment type="caution">
    <text evidence="1">The sequence shown here is derived from an EMBL/GenBank/DDBJ whole genome shotgun (WGS) entry which is preliminary data.</text>
</comment>
<reference evidence="1" key="1">
    <citation type="submission" date="2023-04" db="EMBL/GenBank/DDBJ databases">
        <title>Phytophthora fragariaefolia NBRC 109709.</title>
        <authorList>
            <person name="Ichikawa N."/>
            <person name="Sato H."/>
            <person name="Tonouchi N."/>
        </authorList>
    </citation>
    <scope>NUCLEOTIDE SEQUENCE</scope>
    <source>
        <strain evidence="1">NBRC 109709</strain>
    </source>
</reference>
<proteinExistence type="predicted"/>
<protein>
    <submittedName>
        <fullName evidence="1">Unnamed protein product</fullName>
    </submittedName>
</protein>
<evidence type="ECO:0000313" key="1">
    <source>
        <dbReference type="EMBL" id="GMF44607.1"/>
    </source>
</evidence>
<dbReference type="EMBL" id="BSXT01001717">
    <property type="protein sequence ID" value="GMF44607.1"/>
    <property type="molecule type" value="Genomic_DNA"/>
</dbReference>
<organism evidence="1 2">
    <name type="scientific">Phytophthora fragariaefolia</name>
    <dbReference type="NCBI Taxonomy" id="1490495"/>
    <lineage>
        <taxon>Eukaryota</taxon>
        <taxon>Sar</taxon>
        <taxon>Stramenopiles</taxon>
        <taxon>Oomycota</taxon>
        <taxon>Peronosporomycetes</taxon>
        <taxon>Peronosporales</taxon>
        <taxon>Peronosporaceae</taxon>
        <taxon>Phytophthora</taxon>
    </lineage>
</organism>
<dbReference type="OrthoDB" id="10675798at2759"/>
<name>A0A9W6XQJ7_9STRA</name>
<evidence type="ECO:0000313" key="2">
    <source>
        <dbReference type="Proteomes" id="UP001165121"/>
    </source>
</evidence>
<accession>A0A9W6XQJ7</accession>
<sequence>MSSRCPMQVSFKSLQHIPPTSRLPMTDVYRFYVDVSAVLYQLLRRSITVVTGDSMPNSVNGSQGTHTSGYMDAAFETTTGMHSLTSVSLIISLLRIQDLGSQHATYLHGHNGGQITASTTKSTTSSVPRIAVTSDVTPGRTALPRWEDTFQIINMVATEVIGLASTTKQRRRYQDQELQKLSEAQRDLQLRLHNDSAKNDKELRKARNKILHRIKDRCRDNARRILDEKVAHIENKSDSARMYSGDINTNGPKPLLLLAHDGKYILHQCTANQLVKNHIQQLFYDPERPTIAPDGGSIPLYSPITPDLVAAVFRPLNNGRVSGPDDIPAELLK</sequence>
<dbReference type="AlphaFoldDB" id="A0A9W6XQJ7"/>